<feature type="domain" description="YDG" evidence="8">
    <location>
        <begin position="219"/>
        <end position="361"/>
    </location>
</feature>
<dbReference type="Gene3D" id="2.170.270.10">
    <property type="entry name" value="SET domain"/>
    <property type="match status" value="1"/>
</dbReference>
<dbReference type="SUPFAM" id="SSF88697">
    <property type="entry name" value="PUA domain-like"/>
    <property type="match status" value="1"/>
</dbReference>
<dbReference type="GO" id="GO:0003690">
    <property type="term" value="F:double-stranded DNA binding"/>
    <property type="evidence" value="ECO:0007669"/>
    <property type="project" value="TreeGrafter"/>
</dbReference>
<comment type="caution">
    <text evidence="9">The sequence shown here is derived from an EMBL/GenBank/DDBJ whole genome shotgun (WGS) entry which is preliminary data.</text>
</comment>
<keyword evidence="10" id="KW-1185">Reference proteome</keyword>
<dbReference type="Proteomes" id="UP001231189">
    <property type="component" value="Unassembled WGS sequence"/>
</dbReference>
<dbReference type="AlphaFoldDB" id="A0AAD8VVP6"/>
<comment type="subcellular location">
    <subcellularLocation>
        <location evidence="1">Chromosome</location>
    </subcellularLocation>
    <subcellularLocation>
        <location evidence="4">Nucleus</location>
    </subcellularLocation>
</comment>
<dbReference type="Pfam" id="PF02182">
    <property type="entry name" value="SAD_SRA"/>
    <property type="match status" value="1"/>
</dbReference>
<dbReference type="InterPro" id="IPR001214">
    <property type="entry name" value="SET_dom"/>
</dbReference>
<feature type="region of interest" description="Disordered" evidence="5">
    <location>
        <begin position="1"/>
        <end position="53"/>
    </location>
</feature>
<protein>
    <recommendedName>
        <fullName evidence="11">Histone-lysine N-methyltransferase, H3 lysine-9 specific SUVH5</fullName>
    </recommendedName>
</protein>
<feature type="domain" description="SET" evidence="6">
    <location>
        <begin position="495"/>
        <end position="636"/>
    </location>
</feature>
<dbReference type="SMART" id="SM00468">
    <property type="entry name" value="PreSET"/>
    <property type="match status" value="1"/>
</dbReference>
<dbReference type="GO" id="GO:0005694">
    <property type="term" value="C:chromosome"/>
    <property type="evidence" value="ECO:0007669"/>
    <property type="project" value="UniProtKB-SubCell"/>
</dbReference>
<evidence type="ECO:0000313" key="9">
    <source>
        <dbReference type="EMBL" id="KAK1618573.1"/>
    </source>
</evidence>
<dbReference type="InterPro" id="IPR015947">
    <property type="entry name" value="PUA-like_sf"/>
</dbReference>
<dbReference type="InterPro" id="IPR051357">
    <property type="entry name" value="H3K9_HMTase_SUVAR3-9"/>
</dbReference>
<evidence type="ECO:0000259" key="7">
    <source>
        <dbReference type="PROSITE" id="PS50867"/>
    </source>
</evidence>
<dbReference type="SUPFAM" id="SSF82199">
    <property type="entry name" value="SET domain"/>
    <property type="match status" value="1"/>
</dbReference>
<evidence type="ECO:0000259" key="8">
    <source>
        <dbReference type="PROSITE" id="PS51015"/>
    </source>
</evidence>
<dbReference type="Pfam" id="PF00856">
    <property type="entry name" value="SET"/>
    <property type="match status" value="1"/>
</dbReference>
<sequence>MEGGSVPGAETMTCGRSDGKHASERGANPQVFQLNPAMGKENSPPRDSKSIGFGTCGGGAATGCRKGRKALVPWRFQIGYKRTWSSSQGLSPIINNGSDGPPGTRGSSKFEDGSRQCAPATARKRSRVQFSAAAQVQTGSASSSVPKEKKITPKNRVSITRESVMASLHEFRVIYKTLLEEEKNKRREQEDGTAHDDLGAFQVFRERFCVEHGDKRYEGSLPGVQVGDVFDSNKELFLVGLHRSQESCVDYIKKGRACLAVSIVSYVQHSALNHNLDFLLHVGSTAATADQKMEGTDMALKRSMDNKTQVRVIYRSMAHLGEHSRSEGDTYYVYGGLYLVEKFCREKITEDQFVNTFHLRRMPGQPHINIQELVKKRMAEPPSNGTFVVDISAGLENIPISAINSVSNEYPMPFSYISHMQYPINYQLEPPSGCDCVGGCLNSPKCACAVKNGGKIPFSKNGRTFGEKPLVYECGPSCKCPPTCHNRVSQRGIKFRLQVFKTKSMGWGVRTLDFIPNGSFVCEYTGELVKDEDAEKTENDEYLFNIGHNYYNVSRWDNLLKTIPSLRSGPQEGEVNDIAVDALKSGNFARFINHSCSGNLFSQNVLYDHDNKSMPHIALFADVDIPPLQPLSYDYNYTIDGVRDPQGCAIYR</sequence>
<dbReference type="SMART" id="SM00466">
    <property type="entry name" value="SRA"/>
    <property type="match status" value="1"/>
</dbReference>
<dbReference type="PROSITE" id="PS51015">
    <property type="entry name" value="YDG"/>
    <property type="match status" value="1"/>
</dbReference>
<evidence type="ECO:0000256" key="1">
    <source>
        <dbReference type="ARBA" id="ARBA00004286"/>
    </source>
</evidence>
<evidence type="ECO:0000256" key="5">
    <source>
        <dbReference type="SAM" id="MobiDB-lite"/>
    </source>
</evidence>
<evidence type="ECO:0000256" key="4">
    <source>
        <dbReference type="PROSITE-ProRule" id="PRU00358"/>
    </source>
</evidence>
<evidence type="ECO:0000256" key="3">
    <source>
        <dbReference type="ARBA" id="ARBA00023242"/>
    </source>
</evidence>
<reference evidence="9" key="1">
    <citation type="submission" date="2023-07" db="EMBL/GenBank/DDBJ databases">
        <title>A chromosome-level genome assembly of Lolium multiflorum.</title>
        <authorList>
            <person name="Chen Y."/>
            <person name="Copetti D."/>
            <person name="Kolliker R."/>
            <person name="Studer B."/>
        </authorList>
    </citation>
    <scope>NUCLEOTIDE SEQUENCE</scope>
    <source>
        <strain evidence="9">02402/16</strain>
        <tissue evidence="9">Leaf</tissue>
    </source>
</reference>
<feature type="domain" description="Pre-SET" evidence="7">
    <location>
        <begin position="432"/>
        <end position="492"/>
    </location>
</feature>
<dbReference type="EMBL" id="JAUUTY010000006">
    <property type="protein sequence ID" value="KAK1618573.1"/>
    <property type="molecule type" value="Genomic_DNA"/>
</dbReference>
<proteinExistence type="predicted"/>
<evidence type="ECO:0000256" key="2">
    <source>
        <dbReference type="ARBA" id="ARBA00022454"/>
    </source>
</evidence>
<dbReference type="InterPro" id="IPR003105">
    <property type="entry name" value="SRA_YDG"/>
</dbReference>
<dbReference type="SMART" id="SM00317">
    <property type="entry name" value="SET"/>
    <property type="match status" value="1"/>
</dbReference>
<dbReference type="PANTHER" id="PTHR45660">
    <property type="entry name" value="HISTONE-LYSINE N-METHYLTRANSFERASE SETMAR"/>
    <property type="match status" value="1"/>
</dbReference>
<dbReference type="GO" id="GO:0008270">
    <property type="term" value="F:zinc ion binding"/>
    <property type="evidence" value="ECO:0007669"/>
    <property type="project" value="InterPro"/>
</dbReference>
<dbReference type="InterPro" id="IPR046341">
    <property type="entry name" value="SET_dom_sf"/>
</dbReference>
<name>A0AAD8VVP6_LOLMU</name>
<keyword evidence="2" id="KW-0158">Chromosome</keyword>
<dbReference type="Gene3D" id="2.30.280.10">
    <property type="entry name" value="SRA-YDG"/>
    <property type="match status" value="1"/>
</dbReference>
<feature type="compositionally biased region" description="Polar residues" evidence="5">
    <location>
        <begin position="87"/>
        <end position="98"/>
    </location>
</feature>
<dbReference type="PROSITE" id="PS50867">
    <property type="entry name" value="PRE_SET"/>
    <property type="match status" value="1"/>
</dbReference>
<accession>A0AAD8VVP6</accession>
<organism evidence="9 10">
    <name type="scientific">Lolium multiflorum</name>
    <name type="common">Italian ryegrass</name>
    <name type="synonym">Lolium perenne subsp. multiflorum</name>
    <dbReference type="NCBI Taxonomy" id="4521"/>
    <lineage>
        <taxon>Eukaryota</taxon>
        <taxon>Viridiplantae</taxon>
        <taxon>Streptophyta</taxon>
        <taxon>Embryophyta</taxon>
        <taxon>Tracheophyta</taxon>
        <taxon>Spermatophyta</taxon>
        <taxon>Magnoliopsida</taxon>
        <taxon>Liliopsida</taxon>
        <taxon>Poales</taxon>
        <taxon>Poaceae</taxon>
        <taxon>BOP clade</taxon>
        <taxon>Pooideae</taxon>
        <taxon>Poodae</taxon>
        <taxon>Poeae</taxon>
        <taxon>Poeae Chloroplast Group 2 (Poeae type)</taxon>
        <taxon>Loliodinae</taxon>
        <taxon>Loliinae</taxon>
        <taxon>Lolium</taxon>
    </lineage>
</organism>
<evidence type="ECO:0008006" key="11">
    <source>
        <dbReference type="Google" id="ProtNLM"/>
    </source>
</evidence>
<dbReference type="InterPro" id="IPR007728">
    <property type="entry name" value="Pre-SET_dom"/>
</dbReference>
<dbReference type="GO" id="GO:0042054">
    <property type="term" value="F:histone methyltransferase activity"/>
    <property type="evidence" value="ECO:0007669"/>
    <property type="project" value="InterPro"/>
</dbReference>
<evidence type="ECO:0000259" key="6">
    <source>
        <dbReference type="PROSITE" id="PS50280"/>
    </source>
</evidence>
<keyword evidence="3 4" id="KW-0539">Nucleus</keyword>
<dbReference type="Pfam" id="PF05033">
    <property type="entry name" value="Pre-SET"/>
    <property type="match status" value="1"/>
</dbReference>
<dbReference type="PROSITE" id="PS50280">
    <property type="entry name" value="SET"/>
    <property type="match status" value="1"/>
</dbReference>
<gene>
    <name evidence="9" type="ORF">QYE76_024090</name>
</gene>
<dbReference type="PANTHER" id="PTHR45660:SF35">
    <property type="entry name" value="SET DOMAIN-CONTAINING PROTEIN"/>
    <property type="match status" value="1"/>
</dbReference>
<dbReference type="GO" id="GO:0005634">
    <property type="term" value="C:nucleus"/>
    <property type="evidence" value="ECO:0007669"/>
    <property type="project" value="UniProtKB-SubCell"/>
</dbReference>
<feature type="region of interest" description="Disordered" evidence="5">
    <location>
        <begin position="87"/>
        <end position="126"/>
    </location>
</feature>
<evidence type="ECO:0000313" key="10">
    <source>
        <dbReference type="Proteomes" id="UP001231189"/>
    </source>
</evidence>
<dbReference type="InterPro" id="IPR036987">
    <property type="entry name" value="SRA-YDG_sf"/>
</dbReference>